<feature type="compositionally biased region" description="Low complexity" evidence="1">
    <location>
        <begin position="13"/>
        <end position="28"/>
    </location>
</feature>
<dbReference type="AlphaFoldDB" id="A0A078MLR3"/>
<reference evidence="2" key="1">
    <citation type="submission" date="2014-07" db="EMBL/GenBank/DDBJ databases">
        <authorList>
            <person name="Urmite Genomes Urmite Genomes"/>
        </authorList>
    </citation>
    <scope>NUCLEOTIDE SEQUENCE</scope>
    <source>
        <strain evidence="2">11W110_air</strain>
    </source>
</reference>
<sequence>MPKNALPSPAPPAALSGAALRRPAPAAGAGAAARVAASAATLLRRLAAAWHRAEAGSSAVAEAHRQTPEWHLLTHHRHMVR</sequence>
<organism evidence="2">
    <name type="scientific">Arthrobacter saudimassiliensis</name>
    <dbReference type="NCBI Taxonomy" id="1461584"/>
    <lineage>
        <taxon>Bacteria</taxon>
        <taxon>Bacillati</taxon>
        <taxon>Actinomycetota</taxon>
        <taxon>Actinomycetes</taxon>
        <taxon>Micrococcales</taxon>
        <taxon>Micrococcaceae</taxon>
        <taxon>Arthrobacter</taxon>
    </lineage>
</organism>
<evidence type="ECO:0000256" key="1">
    <source>
        <dbReference type="SAM" id="MobiDB-lite"/>
    </source>
</evidence>
<protein>
    <submittedName>
        <fullName evidence="2">Uncharacterized protein</fullName>
    </submittedName>
</protein>
<accession>A0A078MLR3</accession>
<gene>
    <name evidence="2" type="ORF">BN1051_00547</name>
</gene>
<name>A0A078MLR3_9MICC</name>
<dbReference type="EMBL" id="LN483070">
    <property type="protein sequence ID" value="CEA07235.1"/>
    <property type="molecule type" value="Genomic_DNA"/>
</dbReference>
<evidence type="ECO:0000313" key="2">
    <source>
        <dbReference type="EMBL" id="CEA07235.1"/>
    </source>
</evidence>
<feature type="region of interest" description="Disordered" evidence="1">
    <location>
        <begin position="1"/>
        <end position="28"/>
    </location>
</feature>
<dbReference type="PATRIC" id="fig|1461584.3.peg.537"/>
<proteinExistence type="predicted"/>